<keyword evidence="4 6" id="KW-1133">Transmembrane helix</keyword>
<dbReference type="Proteomes" id="UP000775877">
    <property type="component" value="Unassembled WGS sequence"/>
</dbReference>
<dbReference type="SUPFAM" id="SSF54523">
    <property type="entry name" value="Pili subunits"/>
    <property type="match status" value="1"/>
</dbReference>
<dbReference type="GO" id="GO:0015627">
    <property type="term" value="C:type II protein secretion system complex"/>
    <property type="evidence" value="ECO:0007669"/>
    <property type="project" value="TreeGrafter"/>
</dbReference>
<proteinExistence type="predicted"/>
<keyword evidence="5 6" id="KW-0472">Membrane</keyword>
<sequence>MNKKKGFTLIELMVAMGIIAVLVTMSVVAIQIVQRSLRDTQRRDKINTLSLWLAGYYNDNGRYPGTAQISFNGANGITFTGTTPATEIVDLSGATSNAVDSDSEGTDYCYYSATGASFRLGIKLESGSEVQLGNDSTDCATWDTL</sequence>
<evidence type="ECO:0000256" key="1">
    <source>
        <dbReference type="ARBA" id="ARBA00004167"/>
    </source>
</evidence>
<keyword evidence="3 6" id="KW-0812">Transmembrane</keyword>
<dbReference type="PROSITE" id="PS00409">
    <property type="entry name" value="PROKAR_NTER_METHYL"/>
    <property type="match status" value="1"/>
</dbReference>
<dbReference type="GO" id="GO:0016020">
    <property type="term" value="C:membrane"/>
    <property type="evidence" value="ECO:0007669"/>
    <property type="project" value="UniProtKB-SubCell"/>
</dbReference>
<dbReference type="GO" id="GO:0015628">
    <property type="term" value="P:protein secretion by the type II secretion system"/>
    <property type="evidence" value="ECO:0007669"/>
    <property type="project" value="TreeGrafter"/>
</dbReference>
<name>A0A955L2C6_9BACT</name>
<dbReference type="InterPro" id="IPR012902">
    <property type="entry name" value="N_methyl_site"/>
</dbReference>
<evidence type="ECO:0000313" key="7">
    <source>
        <dbReference type="EMBL" id="MCA9381619.1"/>
    </source>
</evidence>
<dbReference type="NCBIfam" id="TIGR02532">
    <property type="entry name" value="IV_pilin_GFxxxE"/>
    <property type="match status" value="1"/>
</dbReference>
<dbReference type="InterPro" id="IPR045584">
    <property type="entry name" value="Pilin-like"/>
</dbReference>
<organism evidence="7 8">
    <name type="scientific">Candidatus Dojkabacteria bacterium</name>
    <dbReference type="NCBI Taxonomy" id="2099670"/>
    <lineage>
        <taxon>Bacteria</taxon>
        <taxon>Candidatus Dojkabacteria</taxon>
    </lineage>
</organism>
<dbReference type="PANTHER" id="PTHR30093">
    <property type="entry name" value="GENERAL SECRETION PATHWAY PROTEIN G"/>
    <property type="match status" value="1"/>
</dbReference>
<evidence type="ECO:0000256" key="2">
    <source>
        <dbReference type="ARBA" id="ARBA00022481"/>
    </source>
</evidence>
<comment type="caution">
    <text evidence="7">The sequence shown here is derived from an EMBL/GenBank/DDBJ whole genome shotgun (WGS) entry which is preliminary data.</text>
</comment>
<evidence type="ECO:0000256" key="3">
    <source>
        <dbReference type="ARBA" id="ARBA00022692"/>
    </source>
</evidence>
<evidence type="ECO:0000256" key="4">
    <source>
        <dbReference type="ARBA" id="ARBA00022989"/>
    </source>
</evidence>
<reference evidence="7" key="2">
    <citation type="journal article" date="2021" name="Microbiome">
        <title>Successional dynamics and alternative stable states in a saline activated sludge microbial community over 9 years.</title>
        <authorList>
            <person name="Wang Y."/>
            <person name="Ye J."/>
            <person name="Ju F."/>
            <person name="Liu L."/>
            <person name="Boyd J.A."/>
            <person name="Deng Y."/>
            <person name="Parks D.H."/>
            <person name="Jiang X."/>
            <person name="Yin X."/>
            <person name="Woodcroft B.J."/>
            <person name="Tyson G.W."/>
            <person name="Hugenholtz P."/>
            <person name="Polz M.F."/>
            <person name="Zhang T."/>
        </authorList>
    </citation>
    <scope>NUCLEOTIDE SEQUENCE</scope>
    <source>
        <strain evidence="7">HKST-UBA13</strain>
    </source>
</reference>
<dbReference type="Gene3D" id="3.30.700.10">
    <property type="entry name" value="Glycoprotein, Type 4 Pilin"/>
    <property type="match status" value="1"/>
</dbReference>
<comment type="subcellular location">
    <subcellularLocation>
        <location evidence="1">Membrane</location>
        <topology evidence="1">Single-pass membrane protein</topology>
    </subcellularLocation>
</comment>
<dbReference type="Pfam" id="PF07963">
    <property type="entry name" value="N_methyl"/>
    <property type="match status" value="1"/>
</dbReference>
<evidence type="ECO:0000313" key="8">
    <source>
        <dbReference type="Proteomes" id="UP000775877"/>
    </source>
</evidence>
<feature type="transmembrane region" description="Helical" evidence="6">
    <location>
        <begin position="12"/>
        <end position="33"/>
    </location>
</feature>
<evidence type="ECO:0000256" key="6">
    <source>
        <dbReference type="SAM" id="Phobius"/>
    </source>
</evidence>
<gene>
    <name evidence="7" type="ORF">KC678_05110</name>
</gene>
<keyword evidence="2" id="KW-0488">Methylation</keyword>
<evidence type="ECO:0000256" key="5">
    <source>
        <dbReference type="ARBA" id="ARBA00023136"/>
    </source>
</evidence>
<dbReference type="AlphaFoldDB" id="A0A955L2C6"/>
<dbReference type="PANTHER" id="PTHR30093:SF44">
    <property type="entry name" value="TYPE II SECRETION SYSTEM CORE PROTEIN G"/>
    <property type="match status" value="1"/>
</dbReference>
<reference evidence="7" key="1">
    <citation type="submission" date="2020-04" db="EMBL/GenBank/DDBJ databases">
        <authorList>
            <person name="Zhang T."/>
        </authorList>
    </citation>
    <scope>NUCLEOTIDE SEQUENCE</scope>
    <source>
        <strain evidence="7">HKST-UBA13</strain>
    </source>
</reference>
<protein>
    <submittedName>
        <fullName evidence="7">Type II secretion system protein</fullName>
    </submittedName>
</protein>
<accession>A0A955L2C6</accession>
<dbReference type="EMBL" id="JAGQLJ010000144">
    <property type="protein sequence ID" value="MCA9381619.1"/>
    <property type="molecule type" value="Genomic_DNA"/>
</dbReference>